<dbReference type="InterPro" id="IPR041657">
    <property type="entry name" value="HTH_17"/>
</dbReference>
<keyword evidence="3" id="KW-1185">Reference proteome</keyword>
<dbReference type="InterPro" id="IPR009061">
    <property type="entry name" value="DNA-bd_dom_put_sf"/>
</dbReference>
<dbReference type="NCBIfam" id="TIGR01764">
    <property type="entry name" value="excise"/>
    <property type="match status" value="1"/>
</dbReference>
<evidence type="ECO:0000313" key="3">
    <source>
        <dbReference type="Proteomes" id="UP000660861"/>
    </source>
</evidence>
<accession>A0A926EEE8</accession>
<dbReference type="AlphaFoldDB" id="A0A926EEE8"/>
<dbReference type="SUPFAM" id="SSF46955">
    <property type="entry name" value="Putative DNA-binding domain"/>
    <property type="match status" value="1"/>
</dbReference>
<dbReference type="Gene3D" id="3.90.105.50">
    <property type="match status" value="1"/>
</dbReference>
<gene>
    <name evidence="2" type="ORF">H8709_06985</name>
</gene>
<name>A0A926EEE8_9FIRM</name>
<dbReference type="GO" id="GO:0003677">
    <property type="term" value="F:DNA binding"/>
    <property type="evidence" value="ECO:0007669"/>
    <property type="project" value="InterPro"/>
</dbReference>
<dbReference type="RefSeq" id="WP_262397673.1">
    <property type="nucleotide sequence ID" value="NZ_JACRTC010000004.1"/>
</dbReference>
<dbReference type="InterPro" id="IPR010093">
    <property type="entry name" value="SinI_DNA-bd"/>
</dbReference>
<proteinExistence type="predicted"/>
<evidence type="ECO:0000313" key="2">
    <source>
        <dbReference type="EMBL" id="MBC8570576.1"/>
    </source>
</evidence>
<feature type="domain" description="Helix-turn-helix" evidence="1">
    <location>
        <begin position="8"/>
        <end position="53"/>
    </location>
</feature>
<dbReference type="Pfam" id="PF12728">
    <property type="entry name" value="HTH_17"/>
    <property type="match status" value="1"/>
</dbReference>
<dbReference type="InterPro" id="IPR038148">
    <property type="entry name" value="Tn1545/Tn916_Xis"/>
</dbReference>
<protein>
    <submittedName>
        <fullName evidence="2">Helix-turn-helix domain-containing protein</fullName>
    </submittedName>
</protein>
<organism evidence="2 3">
    <name type="scientific">Zongyangia hominis</name>
    <dbReference type="NCBI Taxonomy" id="2763677"/>
    <lineage>
        <taxon>Bacteria</taxon>
        <taxon>Bacillati</taxon>
        <taxon>Bacillota</taxon>
        <taxon>Clostridia</taxon>
        <taxon>Eubacteriales</taxon>
        <taxon>Oscillospiraceae</taxon>
        <taxon>Zongyangia</taxon>
    </lineage>
</organism>
<dbReference type="EMBL" id="JACRTC010000004">
    <property type="protein sequence ID" value="MBC8570576.1"/>
    <property type="molecule type" value="Genomic_DNA"/>
</dbReference>
<dbReference type="Proteomes" id="UP000660861">
    <property type="component" value="Unassembled WGS sequence"/>
</dbReference>
<comment type="caution">
    <text evidence="2">The sequence shown here is derived from an EMBL/GenBank/DDBJ whole genome shotgun (WGS) entry which is preliminary data.</text>
</comment>
<reference evidence="2" key="1">
    <citation type="submission" date="2020-08" db="EMBL/GenBank/DDBJ databases">
        <title>Genome public.</title>
        <authorList>
            <person name="Liu C."/>
            <person name="Sun Q."/>
        </authorList>
    </citation>
    <scope>NUCLEOTIDE SEQUENCE</scope>
    <source>
        <strain evidence="2">NSJ-54</strain>
    </source>
</reference>
<evidence type="ECO:0000259" key="1">
    <source>
        <dbReference type="Pfam" id="PF12728"/>
    </source>
</evidence>
<sequence>MSTTKMGLTIEEAAECTGIGRNTMRKLVDWGKLPVLKVGRKTIIRRDTLERFMTVNQGRNLLCQDDVRKVE</sequence>